<keyword evidence="1" id="KW-1133">Transmembrane helix</keyword>
<evidence type="ECO:0000313" key="2">
    <source>
        <dbReference type="EMBL" id="HBA08512.1"/>
    </source>
</evidence>
<keyword evidence="1" id="KW-0812">Transmembrane</keyword>
<organism evidence="2 3">
    <name type="scientific">Methylotenera mobilis</name>
    <dbReference type="NCBI Taxonomy" id="359408"/>
    <lineage>
        <taxon>Bacteria</taxon>
        <taxon>Pseudomonadati</taxon>
        <taxon>Pseudomonadota</taxon>
        <taxon>Betaproteobacteria</taxon>
        <taxon>Nitrosomonadales</taxon>
        <taxon>Methylophilaceae</taxon>
        <taxon>Methylotenera</taxon>
    </lineage>
</organism>
<gene>
    <name evidence="2" type="ORF">DCW48_02210</name>
</gene>
<dbReference type="Proteomes" id="UP000264313">
    <property type="component" value="Unassembled WGS sequence"/>
</dbReference>
<sequence>MAILLKRITNILTIAATILMVLGLIYVVVKDKPIGDFISEVALCYLAISAFNYLMFGAATLWHRDIKAAQSDGK</sequence>
<evidence type="ECO:0000313" key="3">
    <source>
        <dbReference type="Proteomes" id="UP000264313"/>
    </source>
</evidence>
<feature type="transmembrane region" description="Helical" evidence="1">
    <location>
        <begin position="41"/>
        <end position="62"/>
    </location>
</feature>
<evidence type="ECO:0000256" key="1">
    <source>
        <dbReference type="SAM" id="Phobius"/>
    </source>
</evidence>
<name>A0A351R8Z1_9PROT</name>
<proteinExistence type="predicted"/>
<accession>A0A351R8Z1</accession>
<keyword evidence="1" id="KW-0472">Membrane</keyword>
<feature type="transmembrane region" description="Helical" evidence="1">
    <location>
        <begin position="12"/>
        <end position="29"/>
    </location>
</feature>
<protein>
    <submittedName>
        <fullName evidence="2">Uncharacterized protein</fullName>
    </submittedName>
</protein>
<dbReference type="EMBL" id="DNAA01000054">
    <property type="protein sequence ID" value="HBA08512.1"/>
    <property type="molecule type" value="Genomic_DNA"/>
</dbReference>
<dbReference type="AlphaFoldDB" id="A0A351R8Z1"/>
<comment type="caution">
    <text evidence="2">The sequence shown here is derived from an EMBL/GenBank/DDBJ whole genome shotgun (WGS) entry which is preliminary data.</text>
</comment>
<reference evidence="2 3" key="1">
    <citation type="journal article" date="2018" name="Nat. Biotechnol.">
        <title>A standardized bacterial taxonomy based on genome phylogeny substantially revises the tree of life.</title>
        <authorList>
            <person name="Parks D.H."/>
            <person name="Chuvochina M."/>
            <person name="Waite D.W."/>
            <person name="Rinke C."/>
            <person name="Skarshewski A."/>
            <person name="Chaumeil P.A."/>
            <person name="Hugenholtz P."/>
        </authorList>
    </citation>
    <scope>NUCLEOTIDE SEQUENCE [LARGE SCALE GENOMIC DNA]</scope>
    <source>
        <strain evidence="2">UBA9958</strain>
    </source>
</reference>